<organism evidence="1">
    <name type="scientific">mine drainage metagenome</name>
    <dbReference type="NCBI Taxonomy" id="410659"/>
    <lineage>
        <taxon>unclassified sequences</taxon>
        <taxon>metagenomes</taxon>
        <taxon>ecological metagenomes</taxon>
    </lineage>
</organism>
<comment type="caution">
    <text evidence="1">The sequence shown here is derived from an EMBL/GenBank/DDBJ whole genome shotgun (WGS) entry which is preliminary data.</text>
</comment>
<dbReference type="EMBL" id="MLJW01003092">
    <property type="protein sequence ID" value="OIQ72881.1"/>
    <property type="molecule type" value="Genomic_DNA"/>
</dbReference>
<accession>A0A1J5PMZ7</accession>
<name>A0A1J5PMZ7_9ZZZZ</name>
<gene>
    <name evidence="1" type="ORF">GALL_454900</name>
</gene>
<dbReference type="AlphaFoldDB" id="A0A1J5PMZ7"/>
<proteinExistence type="predicted"/>
<evidence type="ECO:0000313" key="1">
    <source>
        <dbReference type="EMBL" id="OIQ72881.1"/>
    </source>
</evidence>
<sequence length="193" mass="22073">MQILSRIVSEERNRGSELWGVSAPPSRCVVVTRPGLSSRGTIQFLGFESRAVIHDRLQCVVEVSYHILGENFLPLRLSLIQNATVMATHRVDEIWLRVDALRCIGCKCARNIDHVWAGRAEHHRWGRHQRHRVWNSGSSRHIDDLVWAHLDAEWDKDGIDGGLGRFQQCDVAKRLLAVVAYDVRLPIDVESLW</sequence>
<reference evidence="1" key="1">
    <citation type="submission" date="2016-10" db="EMBL/GenBank/DDBJ databases">
        <title>Sequence of Gallionella enrichment culture.</title>
        <authorList>
            <person name="Poehlein A."/>
            <person name="Muehling M."/>
            <person name="Daniel R."/>
        </authorList>
    </citation>
    <scope>NUCLEOTIDE SEQUENCE</scope>
</reference>
<protein>
    <submittedName>
        <fullName evidence="1">Uncharacterized protein</fullName>
    </submittedName>
</protein>